<keyword evidence="1" id="KW-0732">Signal</keyword>
<reference evidence="2" key="3">
    <citation type="journal article" date="2008" name="J. Biol. Chem.">
        <title>Structure, function, and evolution of biogenic amine-binding proteins in soft ticks.</title>
        <authorList>
            <person name="Mans B.J."/>
            <person name="Ribeiro J.M."/>
            <person name="Andersen J.F."/>
        </authorList>
    </citation>
    <scope>NUCLEOTIDE SEQUENCE</scope>
    <source>
        <strain evidence="2">IS-6-12-J-cluster-38</strain>
        <tissue evidence="2">Salivary glands</tissue>
    </source>
</reference>
<evidence type="ECO:0000256" key="1">
    <source>
        <dbReference type="SAM" id="SignalP"/>
    </source>
</evidence>
<reference evidence="2" key="2">
    <citation type="journal article" date="2006" name="Insect Biochem. Mol. Biol.">
        <title>An annotated catalog of salivary gland transcripts from Ixodes scapularis ticks.</title>
        <authorList>
            <person name="Ribeiro J.M."/>
            <person name="Alarcon-Chaidez F."/>
            <person name="Francischetti I.M."/>
            <person name="Mans B.J."/>
            <person name="Mather T.N."/>
            <person name="Valenzuela J.G."/>
            <person name="Wikel S.K."/>
        </authorList>
    </citation>
    <scope>NUCLEOTIDE SEQUENCE</scope>
    <source>
        <strain evidence="2">IS-6-12-J-cluster-38</strain>
        <tissue evidence="2">Salivary glands</tissue>
    </source>
</reference>
<name>Q4PN41_IXOSC</name>
<dbReference type="InterPro" id="IPR012674">
    <property type="entry name" value="Calycin"/>
</dbReference>
<accession>Q4PN41</accession>
<dbReference type="VEuPathDB" id="VectorBase:ISCP_007890"/>
<dbReference type="AlphaFoldDB" id="Q4PN41"/>
<dbReference type="Gene3D" id="2.40.128.20">
    <property type="match status" value="1"/>
</dbReference>
<proteinExistence type="evidence at transcript level"/>
<evidence type="ECO:0000313" key="2">
    <source>
        <dbReference type="EMBL" id="AAY66569.1"/>
    </source>
</evidence>
<protein>
    <submittedName>
        <fullName evidence="2">Salivary serotonin-binding protein</fullName>
    </submittedName>
</protein>
<feature type="signal peptide" evidence="1">
    <location>
        <begin position="1"/>
        <end position="21"/>
    </location>
</feature>
<dbReference type="GO" id="GO:0030682">
    <property type="term" value="P:symbiont-mediated perturbation of host defenses"/>
    <property type="evidence" value="ECO:0007669"/>
    <property type="project" value="InterPro"/>
</dbReference>
<sequence length="204" mass="22374">MYPTLLAFASLVAAIVSVGSGETSSSGTPVDAWRTVSLPDAFYLVYRSIKYDPYIGTGICVSIQSTKPNEAAKTTESTIKSMDPKTSEMTEKTVRVKVFSTPGDTIQMSNAEEGGTSATTSVQFVYSDYGTCDVVKVLETDEPQCELWVKQDYQQLPQANTDAVASRADTSVNQKIAKCEEEYNKQCPDQKKYRIYDTAKCSSK</sequence>
<dbReference type="GO" id="GO:0043176">
    <property type="term" value="F:amine binding"/>
    <property type="evidence" value="ECO:0007669"/>
    <property type="project" value="InterPro"/>
</dbReference>
<dbReference type="Pfam" id="PF02098">
    <property type="entry name" value="His_binding"/>
    <property type="match status" value="1"/>
</dbReference>
<feature type="chain" id="PRO_5004241036" evidence="1">
    <location>
        <begin position="22"/>
        <end position="204"/>
    </location>
</feature>
<reference evidence="2" key="1">
    <citation type="submission" date="2005-05" db="EMBL/GenBank/DDBJ databases">
        <authorList>
            <person name="Tseng H.-P."/>
            <person name="Hseu T.-H."/>
            <person name="Buhler D.R."/>
            <person name="Wang W.-D."/>
            <person name="Tsai H.-L."/>
            <person name="Hu C.-H."/>
        </authorList>
    </citation>
    <scope>NUCLEOTIDE SEQUENCE</scope>
    <source>
        <strain evidence="2">IS-6-12-J-cluster-38</strain>
        <tissue evidence="2">Salivary glands</tissue>
    </source>
</reference>
<dbReference type="SUPFAM" id="SSF50814">
    <property type="entry name" value="Lipocalins"/>
    <property type="match status" value="1"/>
</dbReference>
<organism evidence="2">
    <name type="scientific">Ixodes scapularis</name>
    <name type="common">Black-legged tick</name>
    <name type="synonym">Deer tick</name>
    <dbReference type="NCBI Taxonomy" id="6945"/>
    <lineage>
        <taxon>Eukaryota</taxon>
        <taxon>Metazoa</taxon>
        <taxon>Ecdysozoa</taxon>
        <taxon>Arthropoda</taxon>
        <taxon>Chelicerata</taxon>
        <taxon>Arachnida</taxon>
        <taxon>Acari</taxon>
        <taxon>Parasitiformes</taxon>
        <taxon>Ixodida</taxon>
        <taxon>Ixodoidea</taxon>
        <taxon>Ixodidae</taxon>
        <taxon>Ixodinae</taxon>
        <taxon>Ixodes</taxon>
    </lineage>
</organism>
<dbReference type="OrthoDB" id="6484779at2759"/>
<dbReference type="EMBL" id="DQ065932">
    <property type="protein sequence ID" value="AAY66569.1"/>
    <property type="molecule type" value="mRNA"/>
</dbReference>
<dbReference type="InterPro" id="IPR002970">
    <property type="entry name" value="Tick_his-bd"/>
</dbReference>